<proteinExistence type="predicted"/>
<evidence type="ECO:0000313" key="2">
    <source>
        <dbReference type="Proteomes" id="UP000294933"/>
    </source>
</evidence>
<dbReference type="Proteomes" id="UP000294933">
    <property type="component" value="Unassembled WGS sequence"/>
</dbReference>
<evidence type="ECO:0000313" key="1">
    <source>
        <dbReference type="EMBL" id="TDL30209.1"/>
    </source>
</evidence>
<sequence length="283" mass="31201">MVVPFADIKCDYALVPEGWLSSWKASVHFEQGYHGIGSGISVHGSHPFKVFAEPWPPPGYANNETMPAPDYAIHGRRSVFHISCGLPRIGYLKKPKSENRGWTRGCGRWARTARRWHMTQQRCVRLHPPWTLAATEHTCGMEKSLHVWIHVRVIASPPSTISLIKMAMTLTVRRPHHPRASESPHDNFQCGKLRVAATTTTTNSTIHLHALIPPSRSFETSKAAFHPKDLVTTASPFAAANTTHRRANAPTNMHGGFGAATSLSTTNSSTISTPRLARANVSI</sequence>
<dbReference type="VEuPathDB" id="FungiDB:BD410DRAFT_798591"/>
<dbReference type="EMBL" id="ML170156">
    <property type="protein sequence ID" value="TDL30209.1"/>
    <property type="molecule type" value="Genomic_DNA"/>
</dbReference>
<protein>
    <submittedName>
        <fullName evidence="1">Uncharacterized protein</fullName>
    </submittedName>
</protein>
<gene>
    <name evidence="1" type="ORF">BD410DRAFT_798591</name>
</gene>
<keyword evidence="2" id="KW-1185">Reference proteome</keyword>
<accession>A0A4R5XG83</accession>
<reference evidence="1 2" key="1">
    <citation type="submission" date="2018-06" db="EMBL/GenBank/DDBJ databases">
        <title>A transcriptomic atlas of mushroom development highlights an independent origin of complex multicellularity.</title>
        <authorList>
            <consortium name="DOE Joint Genome Institute"/>
            <person name="Krizsan K."/>
            <person name="Almasi E."/>
            <person name="Merenyi Z."/>
            <person name="Sahu N."/>
            <person name="Viragh M."/>
            <person name="Koszo T."/>
            <person name="Mondo S."/>
            <person name="Kiss B."/>
            <person name="Balint B."/>
            <person name="Kues U."/>
            <person name="Barry K."/>
            <person name="Hegedus J.C."/>
            <person name="Henrissat B."/>
            <person name="Johnson J."/>
            <person name="Lipzen A."/>
            <person name="Ohm R."/>
            <person name="Nagy I."/>
            <person name="Pangilinan J."/>
            <person name="Yan J."/>
            <person name="Xiong Y."/>
            <person name="Grigoriev I.V."/>
            <person name="Hibbett D.S."/>
            <person name="Nagy L.G."/>
        </authorList>
    </citation>
    <scope>NUCLEOTIDE SEQUENCE [LARGE SCALE GENOMIC DNA]</scope>
    <source>
        <strain evidence="1 2">SZMC22713</strain>
    </source>
</reference>
<organism evidence="1 2">
    <name type="scientific">Rickenella mellea</name>
    <dbReference type="NCBI Taxonomy" id="50990"/>
    <lineage>
        <taxon>Eukaryota</taxon>
        <taxon>Fungi</taxon>
        <taxon>Dikarya</taxon>
        <taxon>Basidiomycota</taxon>
        <taxon>Agaricomycotina</taxon>
        <taxon>Agaricomycetes</taxon>
        <taxon>Hymenochaetales</taxon>
        <taxon>Rickenellaceae</taxon>
        <taxon>Rickenella</taxon>
    </lineage>
</organism>
<name>A0A4R5XG83_9AGAM</name>
<dbReference type="AlphaFoldDB" id="A0A4R5XG83"/>